<protein>
    <submittedName>
        <fullName evidence="1">Uncharacterized protein</fullName>
    </submittedName>
</protein>
<organism evidence="1 2">
    <name type="scientific">Thermocatellispora tengchongensis</name>
    <dbReference type="NCBI Taxonomy" id="1073253"/>
    <lineage>
        <taxon>Bacteria</taxon>
        <taxon>Bacillati</taxon>
        <taxon>Actinomycetota</taxon>
        <taxon>Actinomycetes</taxon>
        <taxon>Streptosporangiales</taxon>
        <taxon>Streptosporangiaceae</taxon>
        <taxon>Thermocatellispora</taxon>
    </lineage>
</organism>
<dbReference type="AlphaFoldDB" id="A0A840PQV6"/>
<dbReference type="RefSeq" id="WP_281396535.1">
    <property type="nucleotide sequence ID" value="NZ_BAABIX010000077.1"/>
</dbReference>
<gene>
    <name evidence="1" type="ORF">HNP84_010251</name>
</gene>
<name>A0A840PQV6_9ACTN</name>
<reference evidence="1 2" key="1">
    <citation type="submission" date="2020-08" db="EMBL/GenBank/DDBJ databases">
        <title>Genomic Encyclopedia of Type Strains, Phase IV (KMG-IV): sequencing the most valuable type-strain genomes for metagenomic binning, comparative biology and taxonomic classification.</title>
        <authorList>
            <person name="Goeker M."/>
        </authorList>
    </citation>
    <scope>NUCLEOTIDE SEQUENCE [LARGE SCALE GENOMIC DNA]</scope>
    <source>
        <strain evidence="1 2">DSM 45615</strain>
    </source>
</reference>
<dbReference type="Proteomes" id="UP000578449">
    <property type="component" value="Unassembled WGS sequence"/>
</dbReference>
<dbReference type="EMBL" id="JACHGN010000044">
    <property type="protein sequence ID" value="MBB5140483.1"/>
    <property type="molecule type" value="Genomic_DNA"/>
</dbReference>
<evidence type="ECO:0000313" key="1">
    <source>
        <dbReference type="EMBL" id="MBB5140483.1"/>
    </source>
</evidence>
<evidence type="ECO:0000313" key="2">
    <source>
        <dbReference type="Proteomes" id="UP000578449"/>
    </source>
</evidence>
<proteinExistence type="predicted"/>
<accession>A0A840PQV6</accession>
<comment type="caution">
    <text evidence="1">The sequence shown here is derived from an EMBL/GenBank/DDBJ whole genome shotgun (WGS) entry which is preliminary data.</text>
</comment>
<keyword evidence="2" id="KW-1185">Reference proteome</keyword>
<sequence length="40" mass="3922">MPHLEGHAAATATADPRAIALALEGSAGARALAGHHAHAE</sequence>